<sequence>MYSKEEAAEIRKKFWTSFGQYMKLQESASGEEVNWVNYKTGIKGIFFKTDFQNKWARIAIEISLKDQEIQELIYEQFVEFDALFASEVGDWIWFPDYVDETGKQISKIELQLKNVSIFRETDWFETINFLKDNLLKLDEFWVNVKDSFEIFK</sequence>
<dbReference type="EMBL" id="JBEPMO010000003">
    <property type="protein sequence ID" value="MET3731115.1"/>
    <property type="molecule type" value="Genomic_DNA"/>
</dbReference>
<dbReference type="InterPro" id="IPR025364">
    <property type="entry name" value="DUF4268"/>
</dbReference>
<dbReference type="RefSeq" id="WP_354507075.1">
    <property type="nucleotide sequence ID" value="NZ_JBEPMO010000003.1"/>
</dbReference>
<keyword evidence="3" id="KW-1185">Reference proteome</keyword>
<evidence type="ECO:0000259" key="1">
    <source>
        <dbReference type="Pfam" id="PF14088"/>
    </source>
</evidence>
<accession>A0ABV2LRA3</accession>
<evidence type="ECO:0000313" key="2">
    <source>
        <dbReference type="EMBL" id="MET3731115.1"/>
    </source>
</evidence>
<comment type="caution">
    <text evidence="2">The sequence shown here is derived from an EMBL/GenBank/DDBJ whole genome shotgun (WGS) entry which is preliminary data.</text>
</comment>
<reference evidence="2 3" key="1">
    <citation type="submission" date="2024-06" db="EMBL/GenBank/DDBJ databases">
        <title>Genomic Encyclopedia of Type Strains, Phase IV (KMG-IV): sequencing the most valuable type-strain genomes for metagenomic binning, comparative biology and taxonomic classification.</title>
        <authorList>
            <person name="Goeker M."/>
        </authorList>
    </citation>
    <scope>NUCLEOTIDE SEQUENCE [LARGE SCALE GENOMIC DNA]</scope>
    <source>
        <strain evidence="2 3">DSM 29388</strain>
    </source>
</reference>
<name>A0ABV2LRA3_9FLAO</name>
<organism evidence="2 3">
    <name type="scientific">Moheibacter stercoris</name>
    <dbReference type="NCBI Taxonomy" id="1628251"/>
    <lineage>
        <taxon>Bacteria</taxon>
        <taxon>Pseudomonadati</taxon>
        <taxon>Bacteroidota</taxon>
        <taxon>Flavobacteriia</taxon>
        <taxon>Flavobacteriales</taxon>
        <taxon>Weeksellaceae</taxon>
        <taxon>Moheibacter</taxon>
    </lineage>
</organism>
<protein>
    <recommendedName>
        <fullName evidence="1">DUF4268 domain-containing protein</fullName>
    </recommendedName>
</protein>
<dbReference type="Pfam" id="PF14088">
    <property type="entry name" value="DUF4268"/>
    <property type="match status" value="1"/>
</dbReference>
<dbReference type="Proteomes" id="UP001549146">
    <property type="component" value="Unassembled WGS sequence"/>
</dbReference>
<feature type="domain" description="DUF4268" evidence="1">
    <location>
        <begin position="10"/>
        <end position="144"/>
    </location>
</feature>
<gene>
    <name evidence="2" type="ORF">ABID46_000682</name>
</gene>
<proteinExistence type="predicted"/>
<evidence type="ECO:0000313" key="3">
    <source>
        <dbReference type="Proteomes" id="UP001549146"/>
    </source>
</evidence>